<proteinExistence type="predicted"/>
<dbReference type="AlphaFoldDB" id="A0A2I4AKG0"/>
<dbReference type="GO" id="GO:0051959">
    <property type="term" value="F:dynein light intermediate chain binding"/>
    <property type="evidence" value="ECO:0007669"/>
    <property type="project" value="InterPro"/>
</dbReference>
<dbReference type="InterPro" id="IPR013602">
    <property type="entry name" value="Dynein_heavy_linker"/>
</dbReference>
<dbReference type="GO" id="GO:0007018">
    <property type="term" value="P:microtubule-based movement"/>
    <property type="evidence" value="ECO:0007669"/>
    <property type="project" value="InterPro"/>
</dbReference>
<organism evidence="2 3">
    <name type="scientific">Austrofundulus limnaeus</name>
    <name type="common">Annual killifish</name>
    <dbReference type="NCBI Taxonomy" id="52670"/>
    <lineage>
        <taxon>Eukaryota</taxon>
        <taxon>Metazoa</taxon>
        <taxon>Chordata</taxon>
        <taxon>Craniata</taxon>
        <taxon>Vertebrata</taxon>
        <taxon>Euteleostomi</taxon>
        <taxon>Actinopterygii</taxon>
        <taxon>Neopterygii</taxon>
        <taxon>Teleostei</taxon>
        <taxon>Neoteleostei</taxon>
        <taxon>Acanthomorphata</taxon>
        <taxon>Ovalentaria</taxon>
        <taxon>Atherinomorphae</taxon>
        <taxon>Cyprinodontiformes</taxon>
        <taxon>Rivulidae</taxon>
        <taxon>Austrofundulus</taxon>
    </lineage>
</organism>
<dbReference type="OrthoDB" id="8948367at2759"/>
<dbReference type="FunFam" id="1.10.287.2620:FF:000003">
    <property type="entry name" value="Dynein, axonemal, heavy chain 5"/>
    <property type="match status" value="1"/>
</dbReference>
<feature type="non-terminal residue" evidence="3">
    <location>
        <position position="162"/>
    </location>
</feature>
<keyword evidence="2" id="KW-1185">Reference proteome</keyword>
<dbReference type="Gene3D" id="1.10.287.2620">
    <property type="match status" value="1"/>
</dbReference>
<dbReference type="GO" id="GO:0005858">
    <property type="term" value="C:axonemal dynein complex"/>
    <property type="evidence" value="ECO:0007669"/>
    <property type="project" value="TreeGrafter"/>
</dbReference>
<dbReference type="PANTHER" id="PTHR46532:SF13">
    <property type="entry name" value="CYTOPLASMIC DYNEIN 1 HEAVY CHAIN 1"/>
    <property type="match status" value="1"/>
</dbReference>
<gene>
    <name evidence="3" type="primary">LOC106511812</name>
</gene>
<protein>
    <submittedName>
        <fullName evidence="3">Dynein heavy chain 5, axonemal</fullName>
    </submittedName>
</protein>
<sequence length="162" mass="18616">MTNKSMKTHHWKRISEVTSHTFEVGSDSFKLGNIMEAPLLKFKEDIEDICISSGKERNIEQKLKQVIAEWDSKTFTFANFKARGPLLLRGDSIAETIARMEDSLMTLGSLMSNRYNTLFKDQIQKWVQNLSNTTGIIEQLMTVQNIWISLEPVFVRGDISKE</sequence>
<dbReference type="Proteomes" id="UP000192220">
    <property type="component" value="Unplaced"/>
</dbReference>
<dbReference type="KEGG" id="alim:106511812"/>
<dbReference type="GO" id="GO:0045505">
    <property type="term" value="F:dynein intermediate chain binding"/>
    <property type="evidence" value="ECO:0007669"/>
    <property type="project" value="InterPro"/>
</dbReference>
<evidence type="ECO:0000313" key="2">
    <source>
        <dbReference type="Proteomes" id="UP000192220"/>
    </source>
</evidence>
<dbReference type="InParanoid" id="A0A2I4AKG0"/>
<reference evidence="3" key="1">
    <citation type="submission" date="2025-08" db="UniProtKB">
        <authorList>
            <consortium name="RefSeq"/>
        </authorList>
    </citation>
    <scope>IDENTIFICATION</scope>
</reference>
<dbReference type="GeneID" id="106511812"/>
<accession>A0A2I4AKG0</accession>
<feature type="domain" description="Dynein heavy chain linker" evidence="1">
    <location>
        <begin position="1"/>
        <end position="161"/>
    </location>
</feature>
<name>A0A2I4AKG0_AUSLI</name>
<dbReference type="Gene3D" id="1.20.140.100">
    <property type="entry name" value="Dynein heavy chain, N-terminal domain 2"/>
    <property type="match status" value="1"/>
</dbReference>
<evidence type="ECO:0000313" key="3">
    <source>
        <dbReference type="RefSeq" id="XP_013856000.1"/>
    </source>
</evidence>
<dbReference type="STRING" id="52670.A0A2I4AKG0"/>
<dbReference type="InterPro" id="IPR042222">
    <property type="entry name" value="Dynein_2_N"/>
</dbReference>
<dbReference type="RefSeq" id="XP_013856000.1">
    <property type="nucleotide sequence ID" value="XM_014000546.1"/>
</dbReference>
<dbReference type="Pfam" id="PF08393">
    <property type="entry name" value="DHC_N2"/>
    <property type="match status" value="1"/>
</dbReference>
<dbReference type="PANTHER" id="PTHR46532">
    <property type="entry name" value="MALE FERTILITY FACTOR KL5"/>
    <property type="match status" value="1"/>
</dbReference>
<dbReference type="InterPro" id="IPR026983">
    <property type="entry name" value="DHC"/>
</dbReference>
<evidence type="ECO:0000259" key="1">
    <source>
        <dbReference type="Pfam" id="PF08393"/>
    </source>
</evidence>